<protein>
    <submittedName>
        <fullName evidence="1">PLC-like phosphodiesterase</fullName>
    </submittedName>
</protein>
<proteinExistence type="predicted"/>
<accession>A0ACC3ZG78</accession>
<reference evidence="1 2" key="1">
    <citation type="journal article" date="2020" name="Phytopathology">
        <title>Genome Sequence Resources of Colletotrichum truncatum, C. plurivorum, C. musicola, and C. sojae: Four Species Pathogenic to Soybean (Glycine max).</title>
        <authorList>
            <person name="Rogerio F."/>
            <person name="Boufleur T.R."/>
            <person name="Ciampi-Guillardi M."/>
            <person name="Sukno S.A."/>
            <person name="Thon M.R."/>
            <person name="Massola Junior N.S."/>
            <person name="Baroncelli R."/>
        </authorList>
    </citation>
    <scope>NUCLEOTIDE SEQUENCE [LARGE SCALE GENOMIC DNA]</scope>
    <source>
        <strain evidence="1 2">CMES1059</strain>
    </source>
</reference>
<dbReference type="EMBL" id="VUJX02000001">
    <property type="protein sequence ID" value="KAL0943118.1"/>
    <property type="molecule type" value="Genomic_DNA"/>
</dbReference>
<organism evidence="1 2">
    <name type="scientific">Colletotrichum truncatum</name>
    <name type="common">Anthracnose fungus</name>
    <name type="synonym">Colletotrichum capsici</name>
    <dbReference type="NCBI Taxonomy" id="5467"/>
    <lineage>
        <taxon>Eukaryota</taxon>
        <taxon>Fungi</taxon>
        <taxon>Dikarya</taxon>
        <taxon>Ascomycota</taxon>
        <taxon>Pezizomycotina</taxon>
        <taxon>Sordariomycetes</taxon>
        <taxon>Hypocreomycetidae</taxon>
        <taxon>Glomerellales</taxon>
        <taxon>Glomerellaceae</taxon>
        <taxon>Colletotrichum</taxon>
        <taxon>Colletotrichum truncatum species complex</taxon>
    </lineage>
</organism>
<sequence length="279" mass="31835">MANNVGPIPCHSYNDCWRPRPINDALDIGCVGIEADVWLYSSDLLVGHTKWSLRRGNTFKRLYVDSLVRLLSQRKLDRENSTHLSHNSIYKTNTDQTVVLLVDLKTNGLDAWPEVVRQLEPLRQRDWLSKFVDSQFHYGPITVVRTSNTAFEMVVENSTYKDIILDAPLTKMDDEAFNPTSSSYASASFKKAIGTVWFGGLSKARTTELKKQAKKAYSHVLETRYSNLPEWLIITRNTVWNLLLREGVDILNVDSLKGAELEWELMKWLILTANASAML</sequence>
<comment type="caution">
    <text evidence="1">The sequence shown here is derived from an EMBL/GenBank/DDBJ whole genome shotgun (WGS) entry which is preliminary data.</text>
</comment>
<gene>
    <name evidence="1" type="ORF">CTRU02_201004</name>
</gene>
<evidence type="ECO:0000313" key="2">
    <source>
        <dbReference type="Proteomes" id="UP000805649"/>
    </source>
</evidence>
<keyword evidence="2" id="KW-1185">Reference proteome</keyword>
<evidence type="ECO:0000313" key="1">
    <source>
        <dbReference type="EMBL" id="KAL0943118.1"/>
    </source>
</evidence>
<dbReference type="Proteomes" id="UP000805649">
    <property type="component" value="Unassembled WGS sequence"/>
</dbReference>
<name>A0ACC3ZG78_COLTU</name>